<organism evidence="1 2">
    <name type="scientific">Brochothrix phage A9</name>
    <dbReference type="NCBI Taxonomy" id="857312"/>
    <lineage>
        <taxon>Viruses</taxon>
        <taxon>Duplodnaviria</taxon>
        <taxon>Heunggongvirae</taxon>
        <taxon>Uroviricota</taxon>
        <taxon>Caudoviricetes</taxon>
        <taxon>Herelleviridae</taxon>
        <taxon>Klumppvirus</taxon>
        <taxon>Klumppvirus A9</taxon>
    </lineage>
</organism>
<reference evidence="1 2" key="1">
    <citation type="journal article" date="2010" name="J. Bacteriol.">
        <title>Brochothrix thermosphacta bacteriophages feature heterogeneous and highly mosaic genomes and utilize unique prophage insertion sites.</title>
        <authorList>
            <person name="Kilcher S."/>
            <person name="Loessner M.J."/>
            <person name="Klumpp J."/>
        </authorList>
    </citation>
    <scope>NUCLEOTIDE SEQUENCE [LARGE SCALE GENOMIC DNA]</scope>
</reference>
<keyword evidence="2" id="KW-1185">Reference proteome</keyword>
<sequence>MDLWDKAKTIASERGYSGDWSMVIDIYHYLGGTSKQVCAHVETPYPHTVKLVAIISSDEVLVEHRGNLSVYQRSVINLSRKSFKTQAVKQDLVDYDLPPLEVAQGFFLKGKGKQGSLKHISTYTC</sequence>
<dbReference type="Proteomes" id="UP000000331">
    <property type="component" value="Segment"/>
</dbReference>
<dbReference type="OrthoDB" id="22544at10239"/>
<evidence type="ECO:0000313" key="2">
    <source>
        <dbReference type="Proteomes" id="UP000000331"/>
    </source>
</evidence>
<name>D9J0M9_9CAUD</name>
<evidence type="ECO:0000313" key="1">
    <source>
        <dbReference type="EMBL" id="ADJ53122.1"/>
    </source>
</evidence>
<accession>D9J0M9</accession>
<proteinExistence type="predicted"/>
<dbReference type="RefSeq" id="YP_004301415.1">
    <property type="nucleotide sequence ID" value="NC_015253.1"/>
</dbReference>
<dbReference type="EMBL" id="HM242243">
    <property type="protein sequence ID" value="ADJ53122.1"/>
    <property type="molecule type" value="Genomic_DNA"/>
</dbReference>
<dbReference type="GeneID" id="10359118"/>
<protein>
    <submittedName>
        <fullName evidence="1">Gp82</fullName>
    </submittedName>
</protein>
<dbReference type="KEGG" id="vg:10359118"/>